<keyword evidence="8" id="KW-1185">Reference proteome</keyword>
<evidence type="ECO:0000256" key="2">
    <source>
        <dbReference type="ARBA" id="ARBA00022692"/>
    </source>
</evidence>
<accession>A0A4Y7T6D6</accession>
<feature type="transmembrane region" description="Helical" evidence="6">
    <location>
        <begin position="277"/>
        <end position="301"/>
    </location>
</feature>
<dbReference type="PANTHER" id="PTHR11706:SF101">
    <property type="entry name" value="MANGANESE TRANSPORTER SMF1"/>
    <property type="match status" value="1"/>
</dbReference>
<organism evidence="7 8">
    <name type="scientific">Coprinellus micaceus</name>
    <name type="common">Glistening ink-cap mushroom</name>
    <name type="synonym">Coprinus micaceus</name>
    <dbReference type="NCBI Taxonomy" id="71717"/>
    <lineage>
        <taxon>Eukaryota</taxon>
        <taxon>Fungi</taxon>
        <taxon>Dikarya</taxon>
        <taxon>Basidiomycota</taxon>
        <taxon>Agaricomycotina</taxon>
        <taxon>Agaricomycetes</taxon>
        <taxon>Agaricomycetidae</taxon>
        <taxon>Agaricales</taxon>
        <taxon>Agaricineae</taxon>
        <taxon>Psathyrellaceae</taxon>
        <taxon>Coprinellus</taxon>
    </lineage>
</organism>
<feature type="compositionally biased region" description="Pro residues" evidence="5">
    <location>
        <begin position="583"/>
        <end position="598"/>
    </location>
</feature>
<evidence type="ECO:0000256" key="1">
    <source>
        <dbReference type="ARBA" id="ARBA00004141"/>
    </source>
</evidence>
<dbReference type="GO" id="GO:0034755">
    <property type="term" value="P:iron ion transmembrane transport"/>
    <property type="evidence" value="ECO:0007669"/>
    <property type="project" value="TreeGrafter"/>
</dbReference>
<dbReference type="AlphaFoldDB" id="A0A4Y7T6D6"/>
<dbReference type="NCBIfam" id="TIGR01197">
    <property type="entry name" value="nramp"/>
    <property type="match status" value="1"/>
</dbReference>
<evidence type="ECO:0000256" key="6">
    <source>
        <dbReference type="SAM" id="Phobius"/>
    </source>
</evidence>
<dbReference type="STRING" id="71717.A0A4Y7T6D6"/>
<dbReference type="NCBIfam" id="NF037982">
    <property type="entry name" value="Nramp_1"/>
    <property type="match status" value="1"/>
</dbReference>
<dbReference type="GO" id="GO:0005886">
    <property type="term" value="C:plasma membrane"/>
    <property type="evidence" value="ECO:0007669"/>
    <property type="project" value="TreeGrafter"/>
</dbReference>
<proteinExistence type="predicted"/>
<feature type="transmembrane region" description="Helical" evidence="6">
    <location>
        <begin position="487"/>
        <end position="505"/>
    </location>
</feature>
<dbReference type="GO" id="GO:0030026">
    <property type="term" value="P:intracellular manganese ion homeostasis"/>
    <property type="evidence" value="ECO:0007669"/>
    <property type="project" value="TreeGrafter"/>
</dbReference>
<keyword evidence="2 6" id="KW-0812">Transmembrane</keyword>
<gene>
    <name evidence="7" type="ORF">FA13DRAFT_1734728</name>
</gene>
<dbReference type="InterPro" id="IPR001046">
    <property type="entry name" value="NRAMP_fam"/>
</dbReference>
<evidence type="ECO:0000256" key="4">
    <source>
        <dbReference type="ARBA" id="ARBA00023136"/>
    </source>
</evidence>
<feature type="transmembrane region" description="Helical" evidence="6">
    <location>
        <begin position="237"/>
        <end position="257"/>
    </location>
</feature>
<feature type="transmembrane region" description="Helical" evidence="6">
    <location>
        <begin position="445"/>
        <end position="467"/>
    </location>
</feature>
<feature type="transmembrane region" description="Helical" evidence="6">
    <location>
        <begin position="640"/>
        <end position="661"/>
    </location>
</feature>
<evidence type="ECO:0000313" key="8">
    <source>
        <dbReference type="Proteomes" id="UP000298030"/>
    </source>
</evidence>
<feature type="transmembrane region" description="Helical" evidence="6">
    <location>
        <begin position="392"/>
        <end position="417"/>
    </location>
</feature>
<dbReference type="Proteomes" id="UP000298030">
    <property type="component" value="Unassembled WGS sequence"/>
</dbReference>
<dbReference type="OrthoDB" id="409173at2759"/>
<keyword evidence="4 6" id="KW-0472">Membrane</keyword>
<feature type="transmembrane region" description="Helical" evidence="6">
    <location>
        <begin position="123"/>
        <end position="146"/>
    </location>
</feature>
<dbReference type="GO" id="GO:0005384">
    <property type="term" value="F:manganese ion transmembrane transporter activity"/>
    <property type="evidence" value="ECO:0007669"/>
    <property type="project" value="TreeGrafter"/>
</dbReference>
<feature type="region of interest" description="Disordered" evidence="5">
    <location>
        <begin position="545"/>
        <end position="627"/>
    </location>
</feature>
<feature type="transmembrane region" description="Helical" evidence="6">
    <location>
        <begin position="167"/>
        <end position="187"/>
    </location>
</feature>
<sequence>MKVLVQARAGRLQGSPAFDRSGLNRQACALPFNRFERGTPSLWACFAHSDSLDTPFRCIGTPSDDARPQQTTWFARTKSTAKLAVFHLRKHSGIGIVCAVAYFDPGNWGVDLAAGSEFGYRLLFVVLLAGLFAVFLQVLASRLGCVTGVDLATHSRLLLYNRPKHTLLWRWLGLYPLYILAEVAIVATDLAELLGSAIALCMLFPKLELWHGVLITGFDVMLVLAMGDPLRGRPVRLFEFLIAGLVLAVLVCMIVVISKVDVNWGDAFKGYIPSKYIFQSGGLYTSVGILGATVMPHSLFIGSALATQDRIDFREVPKDEYFDDDSSTSDAIAMEARPSRWQIVWRSTKRNMLMAFKRPPASFYHRATRHSERENNPYAFVTAHLYHGIADVVASLLGFAVLINSLILMLASAVFFYGNTWDGNGDPASLFDAYDLIRDIVGKPAATLFAIALLASGQSSSLIATVAGQAVCEGFLQWRVSPIMRRLITRLLAIIPSMVVAIAMGRRGIDGLLIASQVVLSVVLPFVTFPLLWCTSSKAIMSVRKAKRTTDTSSPTADLPTLVATPPTYSPPVGKDTATSPTLAPPSPPQSPPTPGSPSGPLLGKGATSTTPSSGKIPDSPKGVEAAEEDEMVDYSNNKVAIVIGAIIWLVVVAANVYVLVDLGIQAGK</sequence>
<dbReference type="PRINTS" id="PR00447">
    <property type="entry name" value="NATRESASSCMP"/>
</dbReference>
<protein>
    <submittedName>
        <fullName evidence="7">Natural resistance-associated macrophage protein</fullName>
    </submittedName>
</protein>
<keyword evidence="3 6" id="KW-1133">Transmembrane helix</keyword>
<evidence type="ECO:0000313" key="7">
    <source>
        <dbReference type="EMBL" id="TEB29518.1"/>
    </source>
</evidence>
<comment type="subcellular location">
    <subcellularLocation>
        <location evidence="1">Membrane</location>
        <topology evidence="1">Multi-pass membrane protein</topology>
    </subcellularLocation>
</comment>
<evidence type="ECO:0000256" key="3">
    <source>
        <dbReference type="ARBA" id="ARBA00022989"/>
    </source>
</evidence>
<feature type="transmembrane region" description="Helical" evidence="6">
    <location>
        <begin position="83"/>
        <end position="103"/>
    </location>
</feature>
<dbReference type="EMBL" id="QPFP01000027">
    <property type="protein sequence ID" value="TEB29518.1"/>
    <property type="molecule type" value="Genomic_DNA"/>
</dbReference>
<dbReference type="Pfam" id="PF01566">
    <property type="entry name" value="Nramp"/>
    <property type="match status" value="2"/>
</dbReference>
<reference evidence="7 8" key="1">
    <citation type="journal article" date="2019" name="Nat. Ecol. Evol.">
        <title>Megaphylogeny resolves global patterns of mushroom evolution.</title>
        <authorList>
            <person name="Varga T."/>
            <person name="Krizsan K."/>
            <person name="Foldi C."/>
            <person name="Dima B."/>
            <person name="Sanchez-Garcia M."/>
            <person name="Sanchez-Ramirez S."/>
            <person name="Szollosi G.J."/>
            <person name="Szarkandi J.G."/>
            <person name="Papp V."/>
            <person name="Albert L."/>
            <person name="Andreopoulos W."/>
            <person name="Angelini C."/>
            <person name="Antonin V."/>
            <person name="Barry K.W."/>
            <person name="Bougher N.L."/>
            <person name="Buchanan P."/>
            <person name="Buyck B."/>
            <person name="Bense V."/>
            <person name="Catcheside P."/>
            <person name="Chovatia M."/>
            <person name="Cooper J."/>
            <person name="Damon W."/>
            <person name="Desjardin D."/>
            <person name="Finy P."/>
            <person name="Geml J."/>
            <person name="Haridas S."/>
            <person name="Hughes K."/>
            <person name="Justo A."/>
            <person name="Karasinski D."/>
            <person name="Kautmanova I."/>
            <person name="Kiss B."/>
            <person name="Kocsube S."/>
            <person name="Kotiranta H."/>
            <person name="LaButti K.M."/>
            <person name="Lechner B.E."/>
            <person name="Liimatainen K."/>
            <person name="Lipzen A."/>
            <person name="Lukacs Z."/>
            <person name="Mihaltcheva S."/>
            <person name="Morgado L.N."/>
            <person name="Niskanen T."/>
            <person name="Noordeloos M.E."/>
            <person name="Ohm R.A."/>
            <person name="Ortiz-Santana B."/>
            <person name="Ovrebo C."/>
            <person name="Racz N."/>
            <person name="Riley R."/>
            <person name="Savchenko A."/>
            <person name="Shiryaev A."/>
            <person name="Soop K."/>
            <person name="Spirin V."/>
            <person name="Szebenyi C."/>
            <person name="Tomsovsky M."/>
            <person name="Tulloss R.E."/>
            <person name="Uehling J."/>
            <person name="Grigoriev I.V."/>
            <person name="Vagvolgyi C."/>
            <person name="Papp T."/>
            <person name="Martin F.M."/>
            <person name="Miettinen O."/>
            <person name="Hibbett D.S."/>
            <person name="Nagy L.G."/>
        </authorList>
    </citation>
    <scope>NUCLEOTIDE SEQUENCE [LARGE SCALE GENOMIC DNA]</scope>
    <source>
        <strain evidence="7 8">FP101781</strain>
    </source>
</reference>
<name>A0A4Y7T6D6_COPMI</name>
<dbReference type="GO" id="GO:0015086">
    <property type="term" value="F:cadmium ion transmembrane transporter activity"/>
    <property type="evidence" value="ECO:0007669"/>
    <property type="project" value="TreeGrafter"/>
</dbReference>
<comment type="caution">
    <text evidence="7">The sequence shown here is derived from an EMBL/GenBank/DDBJ whole genome shotgun (WGS) entry which is preliminary data.</text>
</comment>
<evidence type="ECO:0000256" key="5">
    <source>
        <dbReference type="SAM" id="MobiDB-lite"/>
    </source>
</evidence>
<dbReference type="PANTHER" id="PTHR11706">
    <property type="entry name" value="SOLUTE CARRIER PROTEIN FAMILY 11 MEMBER"/>
    <property type="match status" value="1"/>
</dbReference>
<feature type="transmembrane region" description="Helical" evidence="6">
    <location>
        <begin position="511"/>
        <end position="534"/>
    </location>
</feature>